<keyword evidence="5 9" id="KW-0812">Transmembrane</keyword>
<dbReference type="InterPro" id="IPR018461">
    <property type="entry name" value="Na/H_Antiport_NhaC-like_C"/>
</dbReference>
<keyword evidence="12" id="KW-1185">Reference proteome</keyword>
<accession>A0A1M5EAR1</accession>
<keyword evidence="3" id="KW-0050">Antiport</keyword>
<sequence>MRSSHSDMPFALAVLPLITLLGVFLGGALFTELGGTLVVVAILLAAIVAGLIGYARGVKWQAMEAAAVEKFGDVFPVVLILLSIGGLIGSWMLSGTIPMFVWLGIALIDPQFLYVSAFLAASVMSLFTGSSWASAGTIGVALMGLASVMDASLPVTAGAVISGACFGDKMSPLSDSTNISAIAARADLYAHIRHMVYTALPSFVIALVIFTLIPAESSSATNSAHQSTQAMRHLIEQAFAPAWWQLLPPLLIITAIVKKWPPVVGITLSTLLALTLAVSIQPFSLANGVNAYLHGFSLDMLPGQLQHDAATNSAFVKLVVRGGLYSMVGTLVVIIAAFLLAGAMQATGALNVIIQGMLKAVKGTFSLIASTMISGITLLSLTSHGGVTSLIVGNLYQRAYTERNLANVNLSRSIEDSVTLMDPVLPWTVSGLFMATTLGVATIEYLPWALFCLGGPVFSLLWAALAQRNGFGIRRLEAVAET</sequence>
<feature type="transmembrane region" description="Helical" evidence="9">
    <location>
        <begin position="324"/>
        <end position="347"/>
    </location>
</feature>
<dbReference type="Proteomes" id="UP000184520">
    <property type="component" value="Unassembled WGS sequence"/>
</dbReference>
<dbReference type="PANTHER" id="PTHR33451">
    <property type="entry name" value="MALATE-2H(+)/NA(+)-LACTATE ANTIPORTER"/>
    <property type="match status" value="1"/>
</dbReference>
<evidence type="ECO:0000256" key="7">
    <source>
        <dbReference type="ARBA" id="ARBA00023136"/>
    </source>
</evidence>
<comment type="similarity">
    <text evidence="8">Belongs to the NhaC Na(+)/H(+) (TC 2.A.35) antiporter family.</text>
</comment>
<dbReference type="Pfam" id="PF03553">
    <property type="entry name" value="Na_H_antiporter"/>
    <property type="match status" value="1"/>
</dbReference>
<dbReference type="InterPro" id="IPR052180">
    <property type="entry name" value="NhaC_Na-H+_Antiporter"/>
</dbReference>
<evidence type="ECO:0000313" key="12">
    <source>
        <dbReference type="Proteomes" id="UP000184520"/>
    </source>
</evidence>
<dbReference type="GO" id="GO:0005886">
    <property type="term" value="C:plasma membrane"/>
    <property type="evidence" value="ECO:0007669"/>
    <property type="project" value="UniProtKB-SubCell"/>
</dbReference>
<proteinExistence type="inferred from homology"/>
<organism evidence="11 12">
    <name type="scientific">Marisediminitalea aggregata</name>
    <dbReference type="NCBI Taxonomy" id="634436"/>
    <lineage>
        <taxon>Bacteria</taxon>
        <taxon>Pseudomonadati</taxon>
        <taxon>Pseudomonadota</taxon>
        <taxon>Gammaproteobacteria</taxon>
        <taxon>Alteromonadales</taxon>
        <taxon>Alteromonadaceae</taxon>
        <taxon>Marisediminitalea</taxon>
    </lineage>
</organism>
<keyword evidence="6 9" id="KW-1133">Transmembrane helix</keyword>
<feature type="transmembrane region" description="Helical" evidence="9">
    <location>
        <begin position="195"/>
        <end position="213"/>
    </location>
</feature>
<dbReference type="STRING" id="634436.SAMN05216361_0317"/>
<dbReference type="NCBIfam" id="TIGR00931">
    <property type="entry name" value="antiport_nhaC"/>
    <property type="match status" value="1"/>
</dbReference>
<protein>
    <submittedName>
        <fullName evidence="11">Na+:H+ antiporter, NhaC family</fullName>
    </submittedName>
</protein>
<dbReference type="AlphaFoldDB" id="A0A1M5EAR1"/>
<evidence type="ECO:0000256" key="5">
    <source>
        <dbReference type="ARBA" id="ARBA00022692"/>
    </source>
</evidence>
<feature type="transmembrane region" description="Helical" evidence="9">
    <location>
        <begin position="367"/>
        <end position="396"/>
    </location>
</feature>
<feature type="transmembrane region" description="Helical" evidence="9">
    <location>
        <begin position="445"/>
        <end position="465"/>
    </location>
</feature>
<evidence type="ECO:0000256" key="8">
    <source>
        <dbReference type="ARBA" id="ARBA00038435"/>
    </source>
</evidence>
<evidence type="ECO:0000259" key="10">
    <source>
        <dbReference type="Pfam" id="PF03553"/>
    </source>
</evidence>
<evidence type="ECO:0000256" key="6">
    <source>
        <dbReference type="ARBA" id="ARBA00022989"/>
    </source>
</evidence>
<dbReference type="GO" id="GO:0015297">
    <property type="term" value="F:antiporter activity"/>
    <property type="evidence" value="ECO:0007669"/>
    <property type="project" value="UniProtKB-KW"/>
</dbReference>
<reference evidence="12" key="1">
    <citation type="submission" date="2016-11" db="EMBL/GenBank/DDBJ databases">
        <authorList>
            <person name="Varghese N."/>
            <person name="Submissions S."/>
        </authorList>
    </citation>
    <scope>NUCLEOTIDE SEQUENCE [LARGE SCALE GENOMIC DNA]</scope>
    <source>
        <strain evidence="12">CGMCC 1.8995</strain>
    </source>
</reference>
<gene>
    <name evidence="11" type="ORF">SAMN05216361_0317</name>
</gene>
<feature type="transmembrane region" description="Helical" evidence="9">
    <location>
        <begin position="263"/>
        <end position="280"/>
    </location>
</feature>
<dbReference type="PANTHER" id="PTHR33451:SF3">
    <property type="entry name" value="MALATE-2H(+)_NA(+)-LACTATE ANTIPORTER"/>
    <property type="match status" value="1"/>
</dbReference>
<evidence type="ECO:0000313" key="11">
    <source>
        <dbReference type="EMBL" id="SHF76234.1"/>
    </source>
</evidence>
<evidence type="ECO:0000256" key="2">
    <source>
        <dbReference type="ARBA" id="ARBA00022448"/>
    </source>
</evidence>
<feature type="transmembrane region" description="Helical" evidence="9">
    <location>
        <begin position="36"/>
        <end position="54"/>
    </location>
</feature>
<keyword evidence="4" id="KW-1003">Cell membrane</keyword>
<dbReference type="RefSeq" id="WP_073316855.1">
    <property type="nucleotide sequence ID" value="NZ_FQWD01000001.1"/>
</dbReference>
<dbReference type="EMBL" id="FQWD01000001">
    <property type="protein sequence ID" value="SHF76234.1"/>
    <property type="molecule type" value="Genomic_DNA"/>
</dbReference>
<dbReference type="OrthoDB" id="9762978at2"/>
<evidence type="ECO:0000256" key="3">
    <source>
        <dbReference type="ARBA" id="ARBA00022449"/>
    </source>
</evidence>
<feature type="domain" description="Na+/H+ antiporter NhaC-like C-terminal" evidence="10">
    <location>
        <begin position="163"/>
        <end position="461"/>
    </location>
</feature>
<keyword evidence="7 9" id="KW-0472">Membrane</keyword>
<dbReference type="InterPro" id="IPR004770">
    <property type="entry name" value="Na/H_antiport_NhaC"/>
</dbReference>
<feature type="transmembrane region" description="Helical" evidence="9">
    <location>
        <begin position="74"/>
        <end position="93"/>
    </location>
</feature>
<evidence type="ECO:0000256" key="9">
    <source>
        <dbReference type="SAM" id="Phobius"/>
    </source>
</evidence>
<keyword evidence="2" id="KW-0813">Transport</keyword>
<evidence type="ECO:0000256" key="1">
    <source>
        <dbReference type="ARBA" id="ARBA00004651"/>
    </source>
</evidence>
<comment type="subcellular location">
    <subcellularLocation>
        <location evidence="1">Cell membrane</location>
        <topology evidence="1">Multi-pass membrane protein</topology>
    </subcellularLocation>
</comment>
<evidence type="ECO:0000256" key="4">
    <source>
        <dbReference type="ARBA" id="ARBA00022475"/>
    </source>
</evidence>
<feature type="transmembrane region" description="Helical" evidence="9">
    <location>
        <begin position="234"/>
        <end position="257"/>
    </location>
</feature>
<name>A0A1M5EAR1_9ALTE</name>